<evidence type="ECO:0000256" key="3">
    <source>
        <dbReference type="ARBA" id="ARBA00023027"/>
    </source>
</evidence>
<feature type="domain" description="Deacetylase sirtuin-type" evidence="5">
    <location>
        <begin position="1"/>
        <end position="189"/>
    </location>
</feature>
<accession>A0A9D1HP96</accession>
<protein>
    <recommendedName>
        <fullName evidence="1">protein acetyllysine N-acetyltransferase</fullName>
        <ecNumber evidence="1">2.3.1.286</ecNumber>
    </recommendedName>
</protein>
<dbReference type="AlphaFoldDB" id="A0A9D1HP96"/>
<reference evidence="6" key="2">
    <citation type="journal article" date="2021" name="PeerJ">
        <title>Extensive microbial diversity within the chicken gut microbiome revealed by metagenomics and culture.</title>
        <authorList>
            <person name="Gilroy R."/>
            <person name="Ravi A."/>
            <person name="Getino M."/>
            <person name="Pursley I."/>
            <person name="Horton D.L."/>
            <person name="Alikhan N.F."/>
            <person name="Baker D."/>
            <person name="Gharbi K."/>
            <person name="Hall N."/>
            <person name="Watson M."/>
            <person name="Adriaenssens E.M."/>
            <person name="Foster-Nyarko E."/>
            <person name="Jarju S."/>
            <person name="Secka A."/>
            <person name="Antonio M."/>
            <person name="Oren A."/>
            <person name="Chaudhuri R.R."/>
            <person name="La Ragione R."/>
            <person name="Hildebrand F."/>
            <person name="Pallen M.J."/>
        </authorList>
    </citation>
    <scope>NUCLEOTIDE SEQUENCE</scope>
    <source>
        <strain evidence="6">CHK195-11698</strain>
    </source>
</reference>
<dbReference type="Gene3D" id="3.40.50.1220">
    <property type="entry name" value="TPP-binding domain"/>
    <property type="match status" value="1"/>
</dbReference>
<comment type="caution">
    <text evidence="4">Lacks conserved residue(s) required for the propagation of feature annotation.</text>
</comment>
<dbReference type="PANTHER" id="PTHR11085">
    <property type="entry name" value="NAD-DEPENDENT PROTEIN DEACYLASE SIRTUIN-5, MITOCHONDRIAL-RELATED"/>
    <property type="match status" value="1"/>
</dbReference>
<organism evidence="6 7">
    <name type="scientific">Candidatus Fimiplasma intestinipullorum</name>
    <dbReference type="NCBI Taxonomy" id="2840825"/>
    <lineage>
        <taxon>Bacteria</taxon>
        <taxon>Bacillati</taxon>
        <taxon>Bacillota</taxon>
        <taxon>Clostridia</taxon>
        <taxon>Eubacteriales</taxon>
        <taxon>Candidatus Fimiplasma</taxon>
    </lineage>
</organism>
<dbReference type="GO" id="GO:0017136">
    <property type="term" value="F:histone deacetylase activity, NAD-dependent"/>
    <property type="evidence" value="ECO:0007669"/>
    <property type="project" value="TreeGrafter"/>
</dbReference>
<dbReference type="InterPro" id="IPR029035">
    <property type="entry name" value="DHS-like_NAD/FAD-binding_dom"/>
</dbReference>
<gene>
    <name evidence="6" type="ORF">IAD15_02695</name>
</gene>
<evidence type="ECO:0000256" key="4">
    <source>
        <dbReference type="PROSITE-ProRule" id="PRU00236"/>
    </source>
</evidence>
<keyword evidence="3" id="KW-0520">NAD</keyword>
<evidence type="ECO:0000259" key="5">
    <source>
        <dbReference type="PROSITE" id="PS50305"/>
    </source>
</evidence>
<keyword evidence="2" id="KW-0808">Transferase</keyword>
<dbReference type="InterPro" id="IPR026590">
    <property type="entry name" value="Ssirtuin_cat_dom"/>
</dbReference>
<dbReference type="Proteomes" id="UP000824175">
    <property type="component" value="Unassembled WGS sequence"/>
</dbReference>
<dbReference type="InterPro" id="IPR003000">
    <property type="entry name" value="Sirtuin"/>
</dbReference>
<dbReference type="Pfam" id="PF02146">
    <property type="entry name" value="SIR2"/>
    <property type="match status" value="1"/>
</dbReference>
<dbReference type="InterPro" id="IPR050134">
    <property type="entry name" value="NAD-dep_sirtuin_deacylases"/>
</dbReference>
<reference evidence="6" key="1">
    <citation type="submission" date="2020-10" db="EMBL/GenBank/DDBJ databases">
        <authorList>
            <person name="Gilroy R."/>
        </authorList>
    </citation>
    <scope>NUCLEOTIDE SEQUENCE</scope>
    <source>
        <strain evidence="6">CHK195-11698</strain>
    </source>
</reference>
<proteinExistence type="predicted"/>
<sequence>MRIIAFTGAGISKQSHIPTFMDQPEVREKLFRSYANAHHEEYNAVIRQLKANMNGAKPNDAHYALAEYHIPIITMNIDGLHQQAGSEALELHGGLPEEDEMDRAWSLYNKPVLYGDPAPNYQKAYEMVYQLQPGDVFLVIGCSFYTAIAGDLRAVARSKGARVIEIQEDAAHNVRKVLKELLGERPIGA</sequence>
<evidence type="ECO:0000313" key="6">
    <source>
        <dbReference type="EMBL" id="HIU12959.1"/>
    </source>
</evidence>
<evidence type="ECO:0000256" key="2">
    <source>
        <dbReference type="ARBA" id="ARBA00022679"/>
    </source>
</evidence>
<name>A0A9D1HP96_9FIRM</name>
<dbReference type="PANTHER" id="PTHR11085:SF10">
    <property type="entry name" value="NAD-DEPENDENT PROTEIN DEACYLASE SIRTUIN-5, MITOCHONDRIAL-RELATED"/>
    <property type="match status" value="1"/>
</dbReference>
<comment type="caution">
    <text evidence="6">The sequence shown here is derived from an EMBL/GenBank/DDBJ whole genome shotgun (WGS) entry which is preliminary data.</text>
</comment>
<dbReference type="PROSITE" id="PS50305">
    <property type="entry name" value="SIRTUIN"/>
    <property type="match status" value="1"/>
</dbReference>
<dbReference type="EMBL" id="DVMJ01000018">
    <property type="protein sequence ID" value="HIU12959.1"/>
    <property type="molecule type" value="Genomic_DNA"/>
</dbReference>
<evidence type="ECO:0000256" key="1">
    <source>
        <dbReference type="ARBA" id="ARBA00012928"/>
    </source>
</evidence>
<dbReference type="SUPFAM" id="SSF52467">
    <property type="entry name" value="DHS-like NAD/FAD-binding domain"/>
    <property type="match status" value="1"/>
</dbReference>
<dbReference type="EC" id="2.3.1.286" evidence="1"/>
<evidence type="ECO:0000313" key="7">
    <source>
        <dbReference type="Proteomes" id="UP000824175"/>
    </source>
</evidence>
<dbReference type="GO" id="GO:0070403">
    <property type="term" value="F:NAD+ binding"/>
    <property type="evidence" value="ECO:0007669"/>
    <property type="project" value="InterPro"/>
</dbReference>